<dbReference type="InterPro" id="IPR002885">
    <property type="entry name" value="PPR_rpt"/>
</dbReference>
<comment type="similarity">
    <text evidence="1">Belongs to the PPR family. PCMP-H subfamily.</text>
</comment>
<proteinExistence type="inferred from homology"/>
<dbReference type="Gene3D" id="1.25.40.10">
    <property type="entry name" value="Tetratricopeptide repeat domain"/>
    <property type="match status" value="5"/>
</dbReference>
<reference evidence="5 6" key="1">
    <citation type="submission" date="2024-02" db="EMBL/GenBank/DDBJ databases">
        <authorList>
            <person name="Vignale AGUSTIN F."/>
            <person name="Sosa J E."/>
            <person name="Modenutti C."/>
        </authorList>
    </citation>
    <scope>NUCLEOTIDE SEQUENCE [LARGE SCALE GENOMIC DNA]</scope>
</reference>
<dbReference type="InterPro" id="IPR046848">
    <property type="entry name" value="E_motif"/>
</dbReference>
<feature type="repeat" description="PPR" evidence="3">
    <location>
        <begin position="294"/>
        <end position="324"/>
    </location>
</feature>
<feature type="repeat" description="PPR" evidence="3">
    <location>
        <begin position="531"/>
        <end position="565"/>
    </location>
</feature>
<evidence type="ECO:0000259" key="4">
    <source>
        <dbReference type="Pfam" id="PF14432"/>
    </source>
</evidence>
<accession>A0ABC8R6Z8</accession>
<sequence length="939" mass="106168">METITPWHHLNALSLRNPLIIKQSRSSSINLSLRNVAMTSPETLLSVSLESSSLNNLSNSFSFGNLNELNSLNLVKAMHAQIIKLSNKGNSDTEMQSLITAYLDFSDFQSAGVVFFVGLAQSYLYWNCFLQDFKSFGGNPDEILEVFGELHRKGVSFDSRILAVILKICANIMNIWLGLEVHACLIKRGFDLDVYLKCALMNFYGRCWNIDSANRVFHEMPDCEALLWNEAILVNLRKERWEEGLKLFGEMQISFLKANSFTIAKVLQACSKLEALDEGKQVHGYVIRFGLESDLLICNSLISMYCKNGNLELARAVFDSMKNRNLSSWNSIISGYAAHGYLNDAWKLFYEMETTNVTPDIITWNCLLSGHFLHGSYQEVLNILLKMQVSGFKPNSSSITSVLQAISELGSLNFGKEIHGYVMRNRLDYDIYVGTSLLDMYVKNDNLCYAQGVFGSLKSKNHFAWNSLISGYSFKGQFEDGVKLLNQMESEGIEPDLVTYNGLVSGYAIWGRIKEALAVIRRIKVAGLIPNVVSWTALISGCSQLGKYKDALEFSIQMQQEGIKPNSATISCLVRACAGLSSLQKSKEIHCLATRNGFMEDVFVTTSLIDTYSKCGSLKNAYEVFQRIQNKTLASWNSMIVGFAIYSLGKEAISLFDEMRELGIQPDAITFTAILSSCKHSGLIDEGWKYFDSMNKDYDIIPTLEHYSCMVDLLGRAGYLDEAWDFIRTMPMVPDATVWGALLGSCRIHENVKLAEIAAKNLFELEPHNSANYVLMMNLYSRLNRWEDVEHIRDMIVDVGVKNRHVWSWIQINQTVHVFSAAGKPHPDEGEIYFELYQLISEMKNLGYVPDTKCVYQNVDEIEKEKVLLAHTEKLAITYGLIKTKTSAPIRVIKNTRICSDCHTAAKYMSLAQNHEIFLKDGIRFHHFRKGKCSCNDFW</sequence>
<dbReference type="FunFam" id="1.25.40.10:FF:000366">
    <property type="entry name" value="Pentatricopeptide (PPR) repeat-containing protein"/>
    <property type="match status" value="1"/>
</dbReference>
<protein>
    <recommendedName>
        <fullName evidence="4">DYW domain-containing protein</fullName>
    </recommendedName>
</protein>
<evidence type="ECO:0000256" key="3">
    <source>
        <dbReference type="PROSITE-ProRule" id="PRU00708"/>
    </source>
</evidence>
<dbReference type="Pfam" id="PF20431">
    <property type="entry name" value="E_motif"/>
    <property type="match status" value="1"/>
</dbReference>
<evidence type="ECO:0000256" key="2">
    <source>
        <dbReference type="ARBA" id="ARBA00022737"/>
    </source>
</evidence>
<dbReference type="Proteomes" id="UP001642360">
    <property type="component" value="Unassembled WGS sequence"/>
</dbReference>
<dbReference type="Pfam" id="PF12854">
    <property type="entry name" value="PPR_1"/>
    <property type="match status" value="1"/>
</dbReference>
<dbReference type="Pfam" id="PF01535">
    <property type="entry name" value="PPR"/>
    <property type="match status" value="3"/>
</dbReference>
<keyword evidence="2" id="KW-0677">Repeat</keyword>
<feature type="domain" description="DYW" evidence="4">
    <location>
        <begin position="847"/>
        <end position="939"/>
    </location>
</feature>
<feature type="repeat" description="PPR" evidence="3">
    <location>
        <begin position="632"/>
        <end position="666"/>
    </location>
</feature>
<feature type="repeat" description="PPR" evidence="3">
    <location>
        <begin position="325"/>
        <end position="359"/>
    </location>
</feature>
<dbReference type="EMBL" id="CAUOFW020001051">
    <property type="protein sequence ID" value="CAK9140500.1"/>
    <property type="molecule type" value="Genomic_DNA"/>
</dbReference>
<feature type="repeat" description="PPR" evidence="3">
    <location>
        <begin position="496"/>
        <end position="530"/>
    </location>
</feature>
<dbReference type="InterPro" id="IPR032867">
    <property type="entry name" value="DYW_dom"/>
</dbReference>
<dbReference type="PANTHER" id="PTHR47926:SF539">
    <property type="entry name" value="DYW DOMAIN-CONTAINING PROTEIN"/>
    <property type="match status" value="1"/>
</dbReference>
<feature type="repeat" description="PPR" evidence="3">
    <location>
        <begin position="360"/>
        <end position="394"/>
    </location>
</feature>
<name>A0ABC8R6Z8_9AQUA</name>
<dbReference type="PANTHER" id="PTHR47926">
    <property type="entry name" value="PENTATRICOPEPTIDE REPEAT-CONTAINING PROTEIN"/>
    <property type="match status" value="1"/>
</dbReference>
<dbReference type="InterPro" id="IPR011990">
    <property type="entry name" value="TPR-like_helical_dom_sf"/>
</dbReference>
<comment type="caution">
    <text evidence="5">The sequence shown here is derived from an EMBL/GenBank/DDBJ whole genome shotgun (WGS) entry which is preliminary data.</text>
</comment>
<dbReference type="InterPro" id="IPR046960">
    <property type="entry name" value="PPR_At4g14850-like_plant"/>
</dbReference>
<feature type="repeat" description="PPR" evidence="3">
    <location>
        <begin position="461"/>
        <end position="495"/>
    </location>
</feature>
<organism evidence="5 6">
    <name type="scientific">Ilex paraguariensis</name>
    <name type="common">yerba mate</name>
    <dbReference type="NCBI Taxonomy" id="185542"/>
    <lineage>
        <taxon>Eukaryota</taxon>
        <taxon>Viridiplantae</taxon>
        <taxon>Streptophyta</taxon>
        <taxon>Embryophyta</taxon>
        <taxon>Tracheophyta</taxon>
        <taxon>Spermatophyta</taxon>
        <taxon>Magnoliopsida</taxon>
        <taxon>eudicotyledons</taxon>
        <taxon>Gunneridae</taxon>
        <taxon>Pentapetalae</taxon>
        <taxon>asterids</taxon>
        <taxon>campanulids</taxon>
        <taxon>Aquifoliales</taxon>
        <taxon>Aquifoliaceae</taxon>
        <taxon>Ilex</taxon>
    </lineage>
</organism>
<evidence type="ECO:0000256" key="1">
    <source>
        <dbReference type="ARBA" id="ARBA00006643"/>
    </source>
</evidence>
<dbReference type="AlphaFoldDB" id="A0ABC8R6Z8"/>
<evidence type="ECO:0000313" key="5">
    <source>
        <dbReference type="EMBL" id="CAK9140500.1"/>
    </source>
</evidence>
<evidence type="ECO:0000313" key="6">
    <source>
        <dbReference type="Proteomes" id="UP001642360"/>
    </source>
</evidence>
<dbReference type="Pfam" id="PF14432">
    <property type="entry name" value="DYW_deaminase"/>
    <property type="match status" value="1"/>
</dbReference>
<keyword evidence="6" id="KW-1185">Reference proteome</keyword>
<dbReference type="NCBIfam" id="TIGR00756">
    <property type="entry name" value="PPR"/>
    <property type="match status" value="8"/>
</dbReference>
<dbReference type="PROSITE" id="PS51375">
    <property type="entry name" value="PPR"/>
    <property type="match status" value="8"/>
</dbReference>
<gene>
    <name evidence="5" type="ORF">ILEXP_LOCUS7957</name>
</gene>
<dbReference type="FunFam" id="1.25.40.10:FF:000393">
    <property type="entry name" value="Pentatricopeptide repeat-containing protein At1g20230"/>
    <property type="match status" value="1"/>
</dbReference>
<feature type="repeat" description="PPR" evidence="3">
    <location>
        <begin position="667"/>
        <end position="697"/>
    </location>
</feature>
<dbReference type="Pfam" id="PF13041">
    <property type="entry name" value="PPR_2"/>
    <property type="match status" value="4"/>
</dbReference>
<dbReference type="FunFam" id="1.25.40.10:FF:000682">
    <property type="entry name" value="Pentatricopeptide repeat-containing protein At3g16610"/>
    <property type="match status" value="1"/>
</dbReference>